<dbReference type="EMBL" id="CAJPWZ010001789">
    <property type="protein sequence ID" value="CAG2223544.1"/>
    <property type="molecule type" value="Genomic_DNA"/>
</dbReference>
<comment type="caution">
    <text evidence="5">The sequence shown here is derived from an EMBL/GenBank/DDBJ whole genome shotgun (WGS) entry which is preliminary data.</text>
</comment>
<keyword evidence="6" id="KW-1185">Reference proteome</keyword>
<feature type="domain" description="C1q" evidence="4">
    <location>
        <begin position="107"/>
        <end position="235"/>
    </location>
</feature>
<dbReference type="PANTHER" id="PTHR22923:SF116">
    <property type="entry name" value="C1Q DOMAIN-CONTAINING PROTEIN"/>
    <property type="match status" value="1"/>
</dbReference>
<evidence type="ECO:0000256" key="2">
    <source>
        <dbReference type="ARBA" id="ARBA00022525"/>
    </source>
</evidence>
<dbReference type="SUPFAM" id="SSF49842">
    <property type="entry name" value="TNF-like"/>
    <property type="match status" value="1"/>
</dbReference>
<comment type="subcellular location">
    <subcellularLocation>
        <location evidence="1">Secreted</location>
    </subcellularLocation>
</comment>
<dbReference type="GO" id="GO:0005576">
    <property type="term" value="C:extracellular region"/>
    <property type="evidence" value="ECO:0007669"/>
    <property type="project" value="UniProtKB-SubCell"/>
</dbReference>
<dbReference type="InterPro" id="IPR001073">
    <property type="entry name" value="C1q_dom"/>
</dbReference>
<evidence type="ECO:0000313" key="5">
    <source>
        <dbReference type="EMBL" id="CAG2223544.1"/>
    </source>
</evidence>
<sequence>MDTWEKSIASKLDDMNHIKKHTETFVKSVQDAQIRDQTRFNISYQEMAEVEKKRESIMELMQFTLDQEMKRFNSSYNQIVEIFKVNFNKTLNEIIANQQKVSREMATRGDPIAFSAYRTSSQQLTSGTKVLFNKVWTNVGNGYKQATGIFTAPRAGLYHFTAVILSKSGKDFFLQLFHNMMATSGSWAVGDGYKTGTFDVVLSLEKGDVVYLAGSGYHVYSDGGQYLTFSGHSIQ</sequence>
<accession>A0A8S3SRM0</accession>
<dbReference type="OrthoDB" id="6368610at2759"/>
<dbReference type="PANTHER" id="PTHR22923">
    <property type="entry name" value="CEREBELLIN-RELATED"/>
    <property type="match status" value="1"/>
</dbReference>
<evidence type="ECO:0000259" key="4">
    <source>
        <dbReference type="PROSITE" id="PS50871"/>
    </source>
</evidence>
<reference evidence="5" key="1">
    <citation type="submission" date="2021-03" db="EMBL/GenBank/DDBJ databases">
        <authorList>
            <person name="Bekaert M."/>
        </authorList>
    </citation>
    <scope>NUCLEOTIDE SEQUENCE</scope>
</reference>
<proteinExistence type="predicted"/>
<name>A0A8S3SRM0_MYTED</name>
<evidence type="ECO:0000313" key="6">
    <source>
        <dbReference type="Proteomes" id="UP000683360"/>
    </source>
</evidence>
<dbReference type="AlphaFoldDB" id="A0A8S3SRM0"/>
<dbReference type="SMART" id="SM00110">
    <property type="entry name" value="C1Q"/>
    <property type="match status" value="1"/>
</dbReference>
<keyword evidence="2" id="KW-0964">Secreted</keyword>
<dbReference type="InterPro" id="IPR050822">
    <property type="entry name" value="Cerebellin_Synaptic_Org"/>
</dbReference>
<dbReference type="Gene3D" id="2.60.120.40">
    <property type="match status" value="1"/>
</dbReference>
<dbReference type="Pfam" id="PF00386">
    <property type="entry name" value="C1q"/>
    <property type="match status" value="1"/>
</dbReference>
<protein>
    <submittedName>
        <fullName evidence="5">C1QL</fullName>
    </submittedName>
</protein>
<dbReference type="PROSITE" id="PS50871">
    <property type="entry name" value="C1Q"/>
    <property type="match status" value="1"/>
</dbReference>
<dbReference type="PRINTS" id="PR00007">
    <property type="entry name" value="COMPLEMNTC1Q"/>
</dbReference>
<organism evidence="5 6">
    <name type="scientific">Mytilus edulis</name>
    <name type="common">Blue mussel</name>
    <dbReference type="NCBI Taxonomy" id="6550"/>
    <lineage>
        <taxon>Eukaryota</taxon>
        <taxon>Metazoa</taxon>
        <taxon>Spiralia</taxon>
        <taxon>Lophotrochozoa</taxon>
        <taxon>Mollusca</taxon>
        <taxon>Bivalvia</taxon>
        <taxon>Autobranchia</taxon>
        <taxon>Pteriomorphia</taxon>
        <taxon>Mytilida</taxon>
        <taxon>Mytiloidea</taxon>
        <taxon>Mytilidae</taxon>
        <taxon>Mytilinae</taxon>
        <taxon>Mytilus</taxon>
    </lineage>
</organism>
<dbReference type="Proteomes" id="UP000683360">
    <property type="component" value="Unassembled WGS sequence"/>
</dbReference>
<gene>
    <name evidence="5" type="ORF">MEDL_36766</name>
</gene>
<keyword evidence="3" id="KW-0732">Signal</keyword>
<evidence type="ECO:0000256" key="1">
    <source>
        <dbReference type="ARBA" id="ARBA00004613"/>
    </source>
</evidence>
<evidence type="ECO:0000256" key="3">
    <source>
        <dbReference type="ARBA" id="ARBA00022729"/>
    </source>
</evidence>
<dbReference type="InterPro" id="IPR008983">
    <property type="entry name" value="Tumour_necrosis_fac-like_dom"/>
</dbReference>